<reference evidence="1 2" key="1">
    <citation type="submission" date="2018-11" db="EMBL/GenBank/DDBJ databases">
        <title>Complete genome sequence of Leptospira kmetyi isolate LS 001/16 from soil sample associated with a leptospirosis patient in Kelantan.</title>
        <authorList>
            <person name="Muhammad Yusoff F."/>
            <person name="Muhammad Yusoff S."/>
            <person name="Ahmad M.N."/>
            <person name="Yusof N.Y."/>
            <person name="Aziah I."/>
        </authorList>
    </citation>
    <scope>NUCLEOTIDE SEQUENCE [LARGE SCALE GENOMIC DNA]</scope>
    <source>
        <strain evidence="1 2">LS 001/16</strain>
    </source>
</reference>
<dbReference type="EMBL" id="CP033614">
    <property type="protein sequence ID" value="AYV54801.1"/>
    <property type="molecule type" value="Genomic_DNA"/>
</dbReference>
<accession>A0AAD0ULQ2</accession>
<proteinExistence type="predicted"/>
<dbReference type="Proteomes" id="UP000276407">
    <property type="component" value="Chromosome 1"/>
</dbReference>
<organism evidence="1 2">
    <name type="scientific">Leptospira kmetyi</name>
    <dbReference type="NCBI Taxonomy" id="408139"/>
    <lineage>
        <taxon>Bacteria</taxon>
        <taxon>Pseudomonadati</taxon>
        <taxon>Spirochaetota</taxon>
        <taxon>Spirochaetia</taxon>
        <taxon>Leptospirales</taxon>
        <taxon>Leptospiraceae</taxon>
        <taxon>Leptospira</taxon>
    </lineage>
</organism>
<evidence type="ECO:0000313" key="1">
    <source>
        <dbReference type="EMBL" id="AYV54801.1"/>
    </source>
</evidence>
<dbReference type="AlphaFoldDB" id="A0AAD0ULQ2"/>
<name>A0AAD0ULQ2_9LEPT</name>
<sequence>MLRDKIRNKDKNLSITVNPRNIRIRFSIQLKNADFLEFATLILQIEIGFSTFAVLKRAKRAKELARGLSKP</sequence>
<gene>
    <name evidence="1" type="ORF">EFP84_04225</name>
</gene>
<dbReference type="KEGG" id="lkm:EFP84_04225"/>
<evidence type="ECO:0000313" key="2">
    <source>
        <dbReference type="Proteomes" id="UP000276407"/>
    </source>
</evidence>
<protein>
    <submittedName>
        <fullName evidence="1">Uncharacterized protein</fullName>
    </submittedName>
</protein>